<evidence type="ECO:0000313" key="3">
    <source>
        <dbReference type="Proteomes" id="UP001151760"/>
    </source>
</evidence>
<name>A0ABQ5I9F6_9ASTR</name>
<reference evidence="2" key="1">
    <citation type="journal article" date="2022" name="Int. J. Mol. Sci.">
        <title>Draft Genome of Tanacetum Coccineum: Genomic Comparison of Closely Related Tanacetum-Family Plants.</title>
        <authorList>
            <person name="Yamashiro T."/>
            <person name="Shiraishi A."/>
            <person name="Nakayama K."/>
            <person name="Satake H."/>
        </authorList>
    </citation>
    <scope>NUCLEOTIDE SEQUENCE</scope>
</reference>
<evidence type="ECO:0008006" key="4">
    <source>
        <dbReference type="Google" id="ProtNLM"/>
    </source>
</evidence>
<organism evidence="2 3">
    <name type="scientific">Tanacetum coccineum</name>
    <dbReference type="NCBI Taxonomy" id="301880"/>
    <lineage>
        <taxon>Eukaryota</taxon>
        <taxon>Viridiplantae</taxon>
        <taxon>Streptophyta</taxon>
        <taxon>Embryophyta</taxon>
        <taxon>Tracheophyta</taxon>
        <taxon>Spermatophyta</taxon>
        <taxon>Magnoliopsida</taxon>
        <taxon>eudicotyledons</taxon>
        <taxon>Gunneridae</taxon>
        <taxon>Pentapetalae</taxon>
        <taxon>asterids</taxon>
        <taxon>campanulids</taxon>
        <taxon>Asterales</taxon>
        <taxon>Asteraceae</taxon>
        <taxon>Asteroideae</taxon>
        <taxon>Anthemideae</taxon>
        <taxon>Anthemidinae</taxon>
        <taxon>Tanacetum</taxon>
    </lineage>
</organism>
<sequence>MFCDGNTSILFKTLNHSALRSMFEREKLSGNNFNDWFRQLNLVLRVEKKMYVIEQPIPLLLQLAEWNAVKCVINEELISMFKKQAGEKANKKSQNTKGKGKGKGKGKDKSYVPKPKNPKPNAKEHPAKNDACHHCKEVLTFASINRSLEEQRKLNKGPILVVGNGVRAQVQAYRKVSRLVENGFVQCFTDYGISVSRNNILYFNAIPSNGIYEIDMSNSISIEKAATDGLIKSTDDEV</sequence>
<comment type="caution">
    <text evidence="2">The sequence shown here is derived from an EMBL/GenBank/DDBJ whole genome shotgun (WGS) entry which is preliminary data.</text>
</comment>
<evidence type="ECO:0000256" key="1">
    <source>
        <dbReference type="SAM" id="MobiDB-lite"/>
    </source>
</evidence>
<dbReference type="Proteomes" id="UP001151760">
    <property type="component" value="Unassembled WGS sequence"/>
</dbReference>
<dbReference type="EMBL" id="BQNB010020436">
    <property type="protein sequence ID" value="GJT95932.1"/>
    <property type="molecule type" value="Genomic_DNA"/>
</dbReference>
<feature type="region of interest" description="Disordered" evidence="1">
    <location>
        <begin position="85"/>
        <end position="128"/>
    </location>
</feature>
<keyword evidence="3" id="KW-1185">Reference proteome</keyword>
<reference evidence="2" key="2">
    <citation type="submission" date="2022-01" db="EMBL/GenBank/DDBJ databases">
        <authorList>
            <person name="Yamashiro T."/>
            <person name="Shiraishi A."/>
            <person name="Satake H."/>
            <person name="Nakayama K."/>
        </authorList>
    </citation>
    <scope>NUCLEOTIDE SEQUENCE</scope>
</reference>
<gene>
    <name evidence="2" type="ORF">Tco_1091450</name>
</gene>
<evidence type="ECO:0000313" key="2">
    <source>
        <dbReference type="EMBL" id="GJT95932.1"/>
    </source>
</evidence>
<proteinExistence type="predicted"/>
<protein>
    <recommendedName>
        <fullName evidence="4">Zinc finger, CCHC-type</fullName>
    </recommendedName>
</protein>
<accession>A0ABQ5I9F6</accession>